<feature type="transmembrane region" description="Helical" evidence="1">
    <location>
        <begin position="129"/>
        <end position="147"/>
    </location>
</feature>
<feature type="transmembrane region" description="Helical" evidence="1">
    <location>
        <begin position="177"/>
        <end position="195"/>
    </location>
</feature>
<dbReference type="PANTHER" id="PTHR30199:SF0">
    <property type="entry name" value="INNER MEMBRANE PROTEIN YDCO"/>
    <property type="match status" value="1"/>
</dbReference>
<reference evidence="3" key="1">
    <citation type="submission" date="2016-10" db="EMBL/GenBank/DDBJ databases">
        <authorList>
            <person name="Varghese N."/>
            <person name="Submissions S."/>
        </authorList>
    </citation>
    <scope>NUCLEOTIDE SEQUENCE [LARGE SCALE GENOMIC DNA]</scope>
    <source>
        <strain evidence="3">DSM 12111</strain>
    </source>
</reference>
<keyword evidence="1" id="KW-1133">Transmembrane helix</keyword>
<dbReference type="EMBL" id="FNSC01000001">
    <property type="protein sequence ID" value="SEE34855.1"/>
    <property type="molecule type" value="Genomic_DNA"/>
</dbReference>
<gene>
    <name evidence="2" type="ORF">SAMN05421553_4574</name>
</gene>
<evidence type="ECO:0000313" key="3">
    <source>
        <dbReference type="Proteomes" id="UP000242849"/>
    </source>
</evidence>
<name>A0A1H5I3S9_PSEAG</name>
<proteinExistence type="predicted"/>
<keyword evidence="3" id="KW-1185">Reference proteome</keyword>
<dbReference type="Pfam" id="PF03594">
    <property type="entry name" value="BenE"/>
    <property type="match status" value="1"/>
</dbReference>
<feature type="transmembrane region" description="Helical" evidence="1">
    <location>
        <begin position="103"/>
        <end position="122"/>
    </location>
</feature>
<dbReference type="STRING" id="53406.SAMN05421553_4574"/>
<feature type="transmembrane region" description="Helical" evidence="1">
    <location>
        <begin position="327"/>
        <end position="346"/>
    </location>
</feature>
<dbReference type="OrthoDB" id="9792424at2"/>
<dbReference type="NCBIfam" id="TIGR00843">
    <property type="entry name" value="benE"/>
    <property type="match status" value="1"/>
</dbReference>
<dbReference type="Proteomes" id="UP000242849">
    <property type="component" value="Unassembled WGS sequence"/>
</dbReference>
<feature type="transmembrane region" description="Helical" evidence="1">
    <location>
        <begin position="299"/>
        <end position="321"/>
    </location>
</feature>
<feature type="transmembrane region" description="Helical" evidence="1">
    <location>
        <begin position="358"/>
        <end position="391"/>
    </location>
</feature>
<evidence type="ECO:0000313" key="2">
    <source>
        <dbReference type="EMBL" id="SEE34855.1"/>
    </source>
</evidence>
<feature type="transmembrane region" description="Helical" evidence="1">
    <location>
        <begin position="215"/>
        <end position="234"/>
    </location>
</feature>
<dbReference type="AlphaFoldDB" id="A0A1H5I3S9"/>
<dbReference type="GO" id="GO:0042925">
    <property type="term" value="F:benzoate transmembrane transporter activity"/>
    <property type="evidence" value="ECO:0007669"/>
    <property type="project" value="InterPro"/>
</dbReference>
<feature type="transmembrane region" description="Helical" evidence="1">
    <location>
        <begin position="20"/>
        <end position="42"/>
    </location>
</feature>
<keyword evidence="1" id="KW-0812">Transmembrane</keyword>
<dbReference type="PANTHER" id="PTHR30199">
    <property type="entry name" value="MFS FAMILY TRANSPORTER, PREDICTED SUBSTRATE BENZOATE"/>
    <property type="match status" value="1"/>
</dbReference>
<feature type="transmembrane region" description="Helical" evidence="1">
    <location>
        <begin position="54"/>
        <end position="72"/>
    </location>
</feature>
<dbReference type="RefSeq" id="WP_090387126.1">
    <property type="nucleotide sequence ID" value="NZ_FNSC01000001.1"/>
</dbReference>
<protein>
    <submittedName>
        <fullName evidence="2">Benzoate membrane transport protein</fullName>
    </submittedName>
</protein>
<organism evidence="2 3">
    <name type="scientific">Pseudomonas anguilliseptica</name>
    <dbReference type="NCBI Taxonomy" id="53406"/>
    <lineage>
        <taxon>Bacteria</taxon>
        <taxon>Pseudomonadati</taxon>
        <taxon>Pseudomonadota</taxon>
        <taxon>Gammaproteobacteria</taxon>
        <taxon>Pseudomonadales</taxon>
        <taxon>Pseudomonadaceae</taxon>
        <taxon>Pseudomonas</taxon>
    </lineage>
</organism>
<accession>A0A1H5I3S9</accession>
<sequence>MHDLPQTRLRPLADTSTSAVVAGFIAMLTGYTSSLVLMFQAGQAAGLTNGQISSWIWALSIGMALCCIGLSLRYRAPIMIAWSTPGAALLITSLPDVPYSEAIGAYIFASGLIVLIGLTGTFDRIMRRIPASIAAALLAGVLFKIGLEICVAAEQQPVLVVAMLLAYLFGKRLLPRYAVLAALIVGSVLAALFGLLNFEHFELQLAVPEWTTPSFSLAAAISIGIPLFIVAMASQNLPGMAVLRANGYDVPASPLLTSTGLTSMLLAPFGSHGIHMAAISAAICAGPEAHEDPKKRYTAAIWCGVFYGIAGIFGATLAALFTALPKALILSIAALALFASIIGGLTQAMSEPKEREAALITFLVTASGMTLFSVGSAFWGIVAGLLTLAILNWGKRDA</sequence>
<dbReference type="GO" id="GO:0005886">
    <property type="term" value="C:plasma membrane"/>
    <property type="evidence" value="ECO:0007669"/>
    <property type="project" value="TreeGrafter"/>
</dbReference>
<evidence type="ECO:0000256" key="1">
    <source>
        <dbReference type="SAM" id="Phobius"/>
    </source>
</evidence>
<keyword evidence="1" id="KW-0472">Membrane</keyword>
<dbReference type="InterPro" id="IPR004711">
    <property type="entry name" value="Benzoate_Transporter"/>
</dbReference>